<dbReference type="SUPFAM" id="SSF54695">
    <property type="entry name" value="POZ domain"/>
    <property type="match status" value="1"/>
</dbReference>
<proteinExistence type="predicted"/>
<feature type="domain" description="BTB" evidence="3">
    <location>
        <begin position="85"/>
        <end position="170"/>
    </location>
</feature>
<dbReference type="Proteomes" id="UP000026961">
    <property type="component" value="Chromosome 11"/>
</dbReference>
<dbReference type="PANTHER" id="PTHR26379:SF187">
    <property type="entry name" value="OS07G0655300 PROTEIN"/>
    <property type="match status" value="1"/>
</dbReference>
<evidence type="ECO:0000313" key="5">
    <source>
        <dbReference type="Proteomes" id="UP000026961"/>
    </source>
</evidence>
<protein>
    <recommendedName>
        <fullName evidence="3">BTB domain-containing protein</fullName>
    </recommendedName>
</protein>
<sequence>MRAFESFTGRRDDRRLAFIKDGVELRAGPPPPATQQGDLRRPAPPPSLLAGRDGRHLQGRRRDVRRAQLRGRRCSGLPVAAAAVVFDAASPEDEDTSTSTAYVDADVFKALLYFMYTGTLPPPAPETMPAGPAAQDDDGAPAAAMAQQLIAAADRFCLDRLETMRLRLLCEELWTTGDNLLQCSQRRRLPWFKDMFLKFGGGAF</sequence>
<dbReference type="GO" id="GO:0016567">
    <property type="term" value="P:protein ubiquitination"/>
    <property type="evidence" value="ECO:0007669"/>
    <property type="project" value="InterPro"/>
</dbReference>
<dbReference type="EnsemblPlants" id="OGLUM11G19310.1">
    <property type="protein sequence ID" value="OGLUM11G19310.1"/>
    <property type="gene ID" value="OGLUM11G19310"/>
</dbReference>
<feature type="region of interest" description="Disordered" evidence="2">
    <location>
        <begin position="20"/>
        <end position="66"/>
    </location>
</feature>
<organism evidence="4">
    <name type="scientific">Oryza glumipatula</name>
    <dbReference type="NCBI Taxonomy" id="40148"/>
    <lineage>
        <taxon>Eukaryota</taxon>
        <taxon>Viridiplantae</taxon>
        <taxon>Streptophyta</taxon>
        <taxon>Embryophyta</taxon>
        <taxon>Tracheophyta</taxon>
        <taxon>Spermatophyta</taxon>
        <taxon>Magnoliopsida</taxon>
        <taxon>Liliopsida</taxon>
        <taxon>Poales</taxon>
        <taxon>Poaceae</taxon>
        <taxon>BOP clade</taxon>
        <taxon>Oryzoideae</taxon>
        <taxon>Oryzeae</taxon>
        <taxon>Oryzinae</taxon>
        <taxon>Oryza</taxon>
    </lineage>
</organism>
<evidence type="ECO:0000259" key="3">
    <source>
        <dbReference type="Pfam" id="PF00651"/>
    </source>
</evidence>
<reference evidence="4" key="1">
    <citation type="submission" date="2015-04" db="UniProtKB">
        <authorList>
            <consortium name="EnsemblPlants"/>
        </authorList>
    </citation>
    <scope>IDENTIFICATION</scope>
</reference>
<dbReference type="Pfam" id="PF00651">
    <property type="entry name" value="BTB"/>
    <property type="match status" value="1"/>
</dbReference>
<dbReference type="InterPro" id="IPR045005">
    <property type="entry name" value="BPM1-6"/>
</dbReference>
<dbReference type="Gene3D" id="3.30.710.10">
    <property type="entry name" value="Potassium Channel Kv1.1, Chain A"/>
    <property type="match status" value="1"/>
</dbReference>
<dbReference type="HOGENOM" id="CLU_1345081_0_0_1"/>
<name>A0A0E0BL82_9ORYZ</name>
<dbReference type="Gramene" id="OGLUM11G19310.1">
    <property type="protein sequence ID" value="OGLUM11G19310.1"/>
    <property type="gene ID" value="OGLUM11G19310"/>
</dbReference>
<dbReference type="InterPro" id="IPR000210">
    <property type="entry name" value="BTB/POZ_dom"/>
</dbReference>
<evidence type="ECO:0000256" key="2">
    <source>
        <dbReference type="SAM" id="MobiDB-lite"/>
    </source>
</evidence>
<evidence type="ECO:0000313" key="4">
    <source>
        <dbReference type="EnsemblPlants" id="OGLUM11G19310.1"/>
    </source>
</evidence>
<dbReference type="InterPro" id="IPR011333">
    <property type="entry name" value="SKP1/BTB/POZ_sf"/>
</dbReference>
<dbReference type="STRING" id="40148.A0A0E0BL82"/>
<dbReference type="AlphaFoldDB" id="A0A0E0BL82"/>
<evidence type="ECO:0000256" key="1">
    <source>
        <dbReference type="ARBA" id="ARBA00004906"/>
    </source>
</evidence>
<dbReference type="PANTHER" id="PTHR26379">
    <property type="entry name" value="BTB/POZ AND MATH DOMAIN-CONTAINING PROTEIN 1"/>
    <property type="match status" value="1"/>
</dbReference>
<accession>A0A0E0BL82</accession>
<comment type="pathway">
    <text evidence="1">Protein modification; protein ubiquitination.</text>
</comment>
<reference evidence="4" key="2">
    <citation type="submission" date="2018-05" db="EMBL/GenBank/DDBJ databases">
        <title>OgluRS3 (Oryza glumaepatula Reference Sequence Version 3).</title>
        <authorList>
            <person name="Zhang J."/>
            <person name="Kudrna D."/>
            <person name="Lee S."/>
            <person name="Talag J."/>
            <person name="Welchert J."/>
            <person name="Wing R.A."/>
        </authorList>
    </citation>
    <scope>NUCLEOTIDE SEQUENCE [LARGE SCALE GENOMIC DNA]</scope>
</reference>
<keyword evidence="5" id="KW-1185">Reference proteome</keyword>
<feature type="compositionally biased region" description="Basic residues" evidence="2">
    <location>
        <begin position="57"/>
        <end position="66"/>
    </location>
</feature>